<sequence length="641" mass="71975">MQLSDPSASELWGRVSFFTALKFIALAQCGLPVSRTELMRNRENLPLPVFNEGLKSREEDKIGDGNHACGLTISENSSLSSHKQYSSFTCHGVFSESQASVPHDDVTIDETDFHFAWPKCYGEEEGLLNDESTKQPDNFASFDNDKKYFRSSDWFTLDGSIRKSADCSSSSRSSSTITSQDSNSSNHLANPMSFSAEGNEETEKLHDADVWGYQDLSDCHSSDPLKKIKHRIGSTYHSSQNSDFRYSIPKDNDHLSMNNLQINEVCSWRLSHSRSSSFPLSQYNGSYYNRSEKRKERRRKWLESFALQSKRESEYASQFDELFISKDTASSKQHLMVTHAEVTQLFTAQYKISPADFDQIWFIADINRDNYLDKYEFCLASHLAHLFGRRDLSLEDAVIACKPYIRKINKRLAQTQTYGNHSDYFDDEHLCTTGLLTNNKKQYSALDHFGQKNLSVSECFSHSANMDSKCDASETESTNSFYNSFENLSHVPTKGCESSARSPSSAGTVGSGSASSSSSSSASLSSNSSSHSSTSESDSSRFAQNTVDSVHMSSEKTSTHNTYTDPIRLLSSITGRRTAFLSELPSSHRRRLLSSLIREAKSVNHTLLRLNNEMQCELAELNDQRVNLSAQLQHLGLQPVL</sequence>
<evidence type="ECO:0000313" key="5">
    <source>
        <dbReference type="Proteomes" id="UP000050795"/>
    </source>
</evidence>
<dbReference type="GO" id="GO:0006897">
    <property type="term" value="P:endocytosis"/>
    <property type="evidence" value="ECO:0007669"/>
    <property type="project" value="TreeGrafter"/>
</dbReference>
<keyword evidence="5" id="KW-1185">Reference proteome</keyword>
<keyword evidence="2" id="KW-0175">Coiled coil</keyword>
<dbReference type="GO" id="GO:0016197">
    <property type="term" value="P:endosomal transport"/>
    <property type="evidence" value="ECO:0007669"/>
    <property type="project" value="TreeGrafter"/>
</dbReference>
<dbReference type="InterPro" id="IPR011992">
    <property type="entry name" value="EF-hand-dom_pair"/>
</dbReference>
<feature type="region of interest" description="Disordered" evidence="3">
    <location>
        <begin position="163"/>
        <end position="201"/>
    </location>
</feature>
<evidence type="ECO:0000313" key="6">
    <source>
        <dbReference type="WBParaSite" id="TREG1_7620.3"/>
    </source>
</evidence>
<dbReference type="PANTHER" id="PTHR11216">
    <property type="entry name" value="EH DOMAIN"/>
    <property type="match status" value="1"/>
</dbReference>
<dbReference type="WBParaSite" id="TREG1_7620.3">
    <property type="protein sequence ID" value="TREG1_7620.3"/>
    <property type="gene ID" value="TREG1_7620"/>
</dbReference>
<reference evidence="6" key="2">
    <citation type="submission" date="2023-11" db="UniProtKB">
        <authorList>
            <consortium name="WormBaseParasite"/>
        </authorList>
    </citation>
    <scope>IDENTIFICATION</scope>
</reference>
<dbReference type="PROSITE" id="PS00018">
    <property type="entry name" value="EF_HAND_1"/>
    <property type="match status" value="1"/>
</dbReference>
<accession>A0AA85KBY3</accession>
<evidence type="ECO:0000259" key="4">
    <source>
        <dbReference type="Pfam" id="PF12763"/>
    </source>
</evidence>
<reference evidence="5" key="1">
    <citation type="submission" date="2022-06" db="EMBL/GenBank/DDBJ databases">
        <authorList>
            <person name="Berger JAMES D."/>
            <person name="Berger JAMES D."/>
        </authorList>
    </citation>
    <scope>NUCLEOTIDE SEQUENCE [LARGE SCALE GENOMIC DNA]</scope>
</reference>
<organism evidence="5 6">
    <name type="scientific">Trichobilharzia regenti</name>
    <name type="common">Nasal bird schistosome</name>
    <dbReference type="NCBI Taxonomy" id="157069"/>
    <lineage>
        <taxon>Eukaryota</taxon>
        <taxon>Metazoa</taxon>
        <taxon>Spiralia</taxon>
        <taxon>Lophotrochozoa</taxon>
        <taxon>Platyhelminthes</taxon>
        <taxon>Trematoda</taxon>
        <taxon>Digenea</taxon>
        <taxon>Strigeidida</taxon>
        <taxon>Schistosomatoidea</taxon>
        <taxon>Schistosomatidae</taxon>
        <taxon>Trichobilharzia</taxon>
    </lineage>
</organism>
<dbReference type="SUPFAM" id="SSF47473">
    <property type="entry name" value="EF-hand"/>
    <property type="match status" value="1"/>
</dbReference>
<dbReference type="PANTHER" id="PTHR11216:SF174">
    <property type="entry name" value="GH06923P"/>
    <property type="match status" value="1"/>
</dbReference>
<evidence type="ECO:0000256" key="2">
    <source>
        <dbReference type="SAM" id="Coils"/>
    </source>
</evidence>
<dbReference type="Proteomes" id="UP000050795">
    <property type="component" value="Unassembled WGS sequence"/>
</dbReference>
<proteinExistence type="predicted"/>
<feature type="domain" description="EH" evidence="4">
    <location>
        <begin position="317"/>
        <end position="384"/>
    </location>
</feature>
<evidence type="ECO:0000256" key="1">
    <source>
        <dbReference type="ARBA" id="ARBA00022837"/>
    </source>
</evidence>
<feature type="compositionally biased region" description="Polar residues" evidence="3">
    <location>
        <begin position="541"/>
        <end position="552"/>
    </location>
</feature>
<dbReference type="Gene3D" id="1.10.238.10">
    <property type="entry name" value="EF-hand"/>
    <property type="match status" value="1"/>
</dbReference>
<feature type="compositionally biased region" description="Low complexity" evidence="3">
    <location>
        <begin position="502"/>
        <end position="537"/>
    </location>
</feature>
<keyword evidence="1" id="KW-0106">Calcium</keyword>
<feature type="region of interest" description="Disordered" evidence="3">
    <location>
        <begin position="493"/>
        <end position="561"/>
    </location>
</feature>
<evidence type="ECO:0000256" key="3">
    <source>
        <dbReference type="SAM" id="MobiDB-lite"/>
    </source>
</evidence>
<dbReference type="AlphaFoldDB" id="A0AA85KBY3"/>
<dbReference type="GO" id="GO:0005886">
    <property type="term" value="C:plasma membrane"/>
    <property type="evidence" value="ECO:0007669"/>
    <property type="project" value="TreeGrafter"/>
</dbReference>
<dbReference type="Pfam" id="PF12763">
    <property type="entry name" value="EH"/>
    <property type="match status" value="1"/>
</dbReference>
<dbReference type="InterPro" id="IPR018247">
    <property type="entry name" value="EF_Hand_1_Ca_BS"/>
</dbReference>
<feature type="compositionally biased region" description="Low complexity" evidence="3">
    <location>
        <begin position="166"/>
        <end position="186"/>
    </location>
</feature>
<feature type="coiled-coil region" evidence="2">
    <location>
        <begin position="593"/>
        <end position="638"/>
    </location>
</feature>
<protein>
    <recommendedName>
        <fullName evidence="4">EH domain-containing protein</fullName>
    </recommendedName>
</protein>
<dbReference type="InterPro" id="IPR000261">
    <property type="entry name" value="EH_dom"/>
</dbReference>
<name>A0AA85KBY3_TRIRE</name>
<dbReference type="GO" id="GO:0005737">
    <property type="term" value="C:cytoplasm"/>
    <property type="evidence" value="ECO:0007669"/>
    <property type="project" value="TreeGrafter"/>
</dbReference>